<sequence>MQTAKFWPIQSEDEHFNVLQLSAVFVSQHCGGEQLAAQSHVTVRRTAMISRACVVAVQKLWRATQRSAPLTAAARR</sequence>
<dbReference type="Proteomes" id="UP001259832">
    <property type="component" value="Unassembled WGS sequence"/>
</dbReference>
<organism evidence="1 2">
    <name type="scientific">Phytophthora citrophthora</name>
    <dbReference type="NCBI Taxonomy" id="4793"/>
    <lineage>
        <taxon>Eukaryota</taxon>
        <taxon>Sar</taxon>
        <taxon>Stramenopiles</taxon>
        <taxon>Oomycota</taxon>
        <taxon>Peronosporomycetes</taxon>
        <taxon>Peronosporales</taxon>
        <taxon>Peronosporaceae</taxon>
        <taxon>Phytophthora</taxon>
    </lineage>
</organism>
<name>A0AAD9G8A8_9STRA</name>
<proteinExistence type="predicted"/>
<dbReference type="AlphaFoldDB" id="A0AAD9G8A8"/>
<evidence type="ECO:0000313" key="2">
    <source>
        <dbReference type="Proteomes" id="UP001259832"/>
    </source>
</evidence>
<keyword evidence="2" id="KW-1185">Reference proteome</keyword>
<accession>A0AAD9G8A8</accession>
<comment type="caution">
    <text evidence="1">The sequence shown here is derived from an EMBL/GenBank/DDBJ whole genome shotgun (WGS) entry which is preliminary data.</text>
</comment>
<dbReference type="EMBL" id="JASMQC010000028">
    <property type="protein sequence ID" value="KAK1933600.1"/>
    <property type="molecule type" value="Genomic_DNA"/>
</dbReference>
<gene>
    <name evidence="1" type="ORF">P3T76_011814</name>
</gene>
<protein>
    <submittedName>
        <fullName evidence="1">Uncharacterized protein</fullName>
    </submittedName>
</protein>
<evidence type="ECO:0000313" key="1">
    <source>
        <dbReference type="EMBL" id="KAK1933600.1"/>
    </source>
</evidence>
<reference evidence="1" key="1">
    <citation type="submission" date="2023-08" db="EMBL/GenBank/DDBJ databases">
        <title>Reference Genome Resource for the Citrus Pathogen Phytophthora citrophthora.</title>
        <authorList>
            <person name="Moller H."/>
            <person name="Coetzee B."/>
            <person name="Rose L.J."/>
            <person name="Van Niekerk J.M."/>
        </authorList>
    </citation>
    <scope>NUCLEOTIDE SEQUENCE</scope>
    <source>
        <strain evidence="1">STE-U-9442</strain>
    </source>
</reference>